<evidence type="ECO:0000256" key="1">
    <source>
        <dbReference type="SAM" id="MobiDB-lite"/>
    </source>
</evidence>
<feature type="compositionally biased region" description="Basic and acidic residues" evidence="1">
    <location>
        <begin position="240"/>
        <end position="252"/>
    </location>
</feature>
<name>A0A0J9TKV9_PLAVI</name>
<organism evidence="2 3">
    <name type="scientific">Plasmodium vivax Mauritania I</name>
    <dbReference type="NCBI Taxonomy" id="1035515"/>
    <lineage>
        <taxon>Eukaryota</taxon>
        <taxon>Sar</taxon>
        <taxon>Alveolata</taxon>
        <taxon>Apicomplexa</taxon>
        <taxon>Aconoidasida</taxon>
        <taxon>Haemosporida</taxon>
        <taxon>Plasmodiidae</taxon>
        <taxon>Plasmodium</taxon>
        <taxon>Plasmodium (Plasmodium)</taxon>
    </lineage>
</organism>
<feature type="compositionally biased region" description="Polar residues" evidence="1">
    <location>
        <begin position="269"/>
        <end position="279"/>
    </location>
</feature>
<gene>
    <name evidence="2" type="ORF">PVMG_05335</name>
</gene>
<evidence type="ECO:0000313" key="3">
    <source>
        <dbReference type="Proteomes" id="UP000053776"/>
    </source>
</evidence>
<dbReference type="EMBL" id="KQ234975">
    <property type="protein sequence ID" value="KMZ95736.1"/>
    <property type="molecule type" value="Genomic_DNA"/>
</dbReference>
<reference evidence="2 3" key="1">
    <citation type="submission" date="2011-08" db="EMBL/GenBank/DDBJ databases">
        <title>The Genome Sequence of Plasmodium vivax Mauritania I.</title>
        <authorList>
            <consortium name="The Broad Institute Genome Sequencing Platform"/>
            <consortium name="The Broad Institute Genome Sequencing Center for Infectious Disease"/>
            <person name="Neafsey D."/>
            <person name="Carlton J."/>
            <person name="Barnwell J."/>
            <person name="Collins W."/>
            <person name="Escalante A."/>
            <person name="Mullikin J."/>
            <person name="Saul A."/>
            <person name="Guigo R."/>
            <person name="Camara F."/>
            <person name="Young S.K."/>
            <person name="Zeng Q."/>
            <person name="Gargeya S."/>
            <person name="Fitzgerald M."/>
            <person name="Haas B."/>
            <person name="Abouelleil A."/>
            <person name="Alvarado L."/>
            <person name="Arachchi H.M."/>
            <person name="Berlin A."/>
            <person name="Brown A."/>
            <person name="Chapman S.B."/>
            <person name="Chen Z."/>
            <person name="Dunbar C."/>
            <person name="Freedman E."/>
            <person name="Gearin G."/>
            <person name="Gellesch M."/>
            <person name="Goldberg J."/>
            <person name="Griggs A."/>
            <person name="Gujja S."/>
            <person name="Heiman D."/>
            <person name="Howarth C."/>
            <person name="Larson L."/>
            <person name="Lui A."/>
            <person name="MacDonald P.J.P."/>
            <person name="Montmayeur A."/>
            <person name="Murphy C."/>
            <person name="Neiman D."/>
            <person name="Pearson M."/>
            <person name="Priest M."/>
            <person name="Roberts A."/>
            <person name="Saif S."/>
            <person name="Shea T."/>
            <person name="Shenoy N."/>
            <person name="Sisk P."/>
            <person name="Stolte C."/>
            <person name="Sykes S."/>
            <person name="Wortman J."/>
            <person name="Nusbaum C."/>
            <person name="Birren B."/>
        </authorList>
    </citation>
    <scope>NUCLEOTIDE SEQUENCE [LARGE SCALE GENOMIC DNA]</scope>
    <source>
        <strain evidence="2 3">Mauritania I</strain>
    </source>
</reference>
<dbReference type="Proteomes" id="UP000053776">
    <property type="component" value="Unassembled WGS sequence"/>
</dbReference>
<dbReference type="InterPro" id="IPR008780">
    <property type="entry name" value="Plasmodium_Vir"/>
</dbReference>
<proteinExistence type="predicted"/>
<feature type="region of interest" description="Disordered" evidence="1">
    <location>
        <begin position="240"/>
        <end position="279"/>
    </location>
</feature>
<sequence>MNFYLFYHYLQYPFLEDVWDIYKKFDNTMEYDNNKYDVICDTYVLQNSDEDIRKYSQFCKKLMKNLGYHSIYSSDYELSSYRCNILFHWIYNFLDKGKITYNIIDKCFDLYDFEMKGKENLKRCYYYPEIKFYKPMNITLLQIFESKMNIIKDILNGQDKESKIPSQKFVCECLKIYKHMNKTYCLERREQSKMHKDTCYKLDVFSNAYKIFYDMLLGTNHKIPSLDDINSKDFPKCLSDEEKTEEGSEVRQAEVPQQVAGIGQERQSEGTSRVAEQSDTGTSLNTFTVLSSMVGIPPFLALIYKFTPVGTMLRSKNRRSVNIYNNLDDEIEKELFYPSNKNAIINSSLQRYNVVNNIFISQKNIEYSFLNNVWKTYVEFDKTVVADTNYHNYEGFCEPIVKGYGGEKERHKDFCMKLVRNLGCYYSDPKYYNPNNDRCIILYNWIYNTKKKYKHSNEIITECFNDYIHLMSHVPGNHKCSYDSYINFYEEPIKMTILDIFNNNIQNIIIKLMGGYGNDNFSAQNFVCECVKLYKEMEKQYCTKKIGMDNKSVQTCQMLKSFKTTYMEYIYNKLVQNDNIPSLENVEDEYKRKCQKNQAMPVLSSEGDTAP</sequence>
<accession>A0A0J9TKV9</accession>
<protein>
    <submittedName>
        <fullName evidence="2">Uncharacterized protein</fullName>
    </submittedName>
</protein>
<dbReference type="Pfam" id="PF05795">
    <property type="entry name" value="Plasmodium_Vir"/>
    <property type="match status" value="1"/>
</dbReference>
<evidence type="ECO:0000313" key="2">
    <source>
        <dbReference type="EMBL" id="KMZ95736.1"/>
    </source>
</evidence>
<dbReference type="AlphaFoldDB" id="A0A0J9TKV9"/>